<name>A0A8J8NZJ2_HALGN</name>
<evidence type="ECO:0000256" key="4">
    <source>
        <dbReference type="ARBA" id="ARBA00022801"/>
    </source>
</evidence>
<comment type="caution">
    <text evidence="10">The sequence shown here is derived from an EMBL/GenBank/DDBJ whole genome shotgun (WGS) entry which is preliminary data.</text>
</comment>
<evidence type="ECO:0000256" key="2">
    <source>
        <dbReference type="ARBA" id="ARBA00022642"/>
    </source>
</evidence>
<dbReference type="AlphaFoldDB" id="A0A8J8NZJ2"/>
<dbReference type="CDD" id="cd01011">
    <property type="entry name" value="nicotinamidase"/>
    <property type="match status" value="1"/>
</dbReference>
<sequence>MDKRTALIIVDVQNDFCKGGSLAVNEANDIIPLINRLRESPIFHKVILTRDWHPQTHGSFAANNPGQKLFTLFKLPDTGVDQMMWPTHCVQGTTGAKFHPELIVRSSDTIVSKGTYERIDSYSGFGSYPEVTDLERILRESQIERVYCVGLAYDYCVGSTAVDAAARNFETFLIRDATRSVSTESEQTMTARLNSVGVKIIHSEQLNIPSLKRGDSRSQYSPPIQNPVRKISAQVDEDERCFCIGGESTNNYDPYDHLPVSKEEDTEREGEFSAVGW</sequence>
<evidence type="ECO:0000256" key="3">
    <source>
        <dbReference type="ARBA" id="ARBA00022723"/>
    </source>
</evidence>
<keyword evidence="4" id="KW-0378">Hydrolase</keyword>
<keyword evidence="2" id="KW-0662">Pyridine nucleotide biosynthesis</keyword>
<protein>
    <recommendedName>
        <fullName evidence="6">nicotinamidase</fullName>
        <ecNumber evidence="6">3.5.1.19</ecNumber>
    </recommendedName>
    <alternativeName>
        <fullName evidence="7">Nicotinamide deamidase</fullName>
    </alternativeName>
</protein>
<dbReference type="GO" id="GO:0008936">
    <property type="term" value="F:nicotinamidase activity"/>
    <property type="evidence" value="ECO:0007669"/>
    <property type="project" value="UniProtKB-EC"/>
</dbReference>
<organism evidence="10 11">
    <name type="scientific">Halteria grandinella</name>
    <dbReference type="NCBI Taxonomy" id="5974"/>
    <lineage>
        <taxon>Eukaryota</taxon>
        <taxon>Sar</taxon>
        <taxon>Alveolata</taxon>
        <taxon>Ciliophora</taxon>
        <taxon>Intramacronucleata</taxon>
        <taxon>Spirotrichea</taxon>
        <taxon>Stichotrichia</taxon>
        <taxon>Sporadotrichida</taxon>
        <taxon>Halteriidae</taxon>
        <taxon>Halteria</taxon>
    </lineage>
</organism>
<comment type="similarity">
    <text evidence="1">Belongs to the isochorismatase family.</text>
</comment>
<evidence type="ECO:0000256" key="1">
    <source>
        <dbReference type="ARBA" id="ARBA00006336"/>
    </source>
</evidence>
<evidence type="ECO:0000256" key="8">
    <source>
        <dbReference type="SAM" id="MobiDB-lite"/>
    </source>
</evidence>
<dbReference type="PANTHER" id="PTHR11080">
    <property type="entry name" value="PYRAZINAMIDASE/NICOTINAMIDASE"/>
    <property type="match status" value="1"/>
</dbReference>
<feature type="region of interest" description="Disordered" evidence="8">
    <location>
        <begin position="253"/>
        <end position="277"/>
    </location>
</feature>
<dbReference type="InterPro" id="IPR000868">
    <property type="entry name" value="Isochorismatase-like_dom"/>
</dbReference>
<evidence type="ECO:0000256" key="5">
    <source>
        <dbReference type="ARBA" id="ARBA00037900"/>
    </source>
</evidence>
<keyword evidence="3" id="KW-0479">Metal-binding</keyword>
<evidence type="ECO:0000256" key="6">
    <source>
        <dbReference type="ARBA" id="ARBA00039017"/>
    </source>
</evidence>
<dbReference type="Gene3D" id="3.40.50.850">
    <property type="entry name" value="Isochorismatase-like"/>
    <property type="match status" value="1"/>
</dbReference>
<evidence type="ECO:0000256" key="7">
    <source>
        <dbReference type="ARBA" id="ARBA00043224"/>
    </source>
</evidence>
<dbReference type="PANTHER" id="PTHR11080:SF2">
    <property type="entry name" value="LD05707P"/>
    <property type="match status" value="1"/>
</dbReference>
<feature type="compositionally biased region" description="Basic and acidic residues" evidence="8">
    <location>
        <begin position="254"/>
        <end position="271"/>
    </location>
</feature>
<gene>
    <name evidence="10" type="ORF">FGO68_gene4336</name>
</gene>
<proteinExistence type="inferred from homology"/>
<keyword evidence="11" id="KW-1185">Reference proteome</keyword>
<dbReference type="GO" id="GO:0046872">
    <property type="term" value="F:metal ion binding"/>
    <property type="evidence" value="ECO:0007669"/>
    <property type="project" value="UniProtKB-KW"/>
</dbReference>
<evidence type="ECO:0000259" key="9">
    <source>
        <dbReference type="Pfam" id="PF00857"/>
    </source>
</evidence>
<comment type="pathway">
    <text evidence="5">Cofactor biosynthesis; nicotinate biosynthesis; nicotinate from nicotinamide: step 1/1.</text>
</comment>
<dbReference type="Proteomes" id="UP000785679">
    <property type="component" value="Unassembled WGS sequence"/>
</dbReference>
<dbReference type="EMBL" id="RRYP01003102">
    <property type="protein sequence ID" value="TNV84148.1"/>
    <property type="molecule type" value="Genomic_DNA"/>
</dbReference>
<accession>A0A8J8NZJ2</accession>
<dbReference type="InterPro" id="IPR036380">
    <property type="entry name" value="Isochorismatase-like_sf"/>
</dbReference>
<evidence type="ECO:0000313" key="11">
    <source>
        <dbReference type="Proteomes" id="UP000785679"/>
    </source>
</evidence>
<dbReference type="GO" id="GO:0019363">
    <property type="term" value="P:pyridine nucleotide biosynthetic process"/>
    <property type="evidence" value="ECO:0007669"/>
    <property type="project" value="UniProtKB-KW"/>
</dbReference>
<feature type="domain" description="Isochorismatase-like" evidence="9">
    <location>
        <begin position="5"/>
        <end position="205"/>
    </location>
</feature>
<evidence type="ECO:0000313" key="10">
    <source>
        <dbReference type="EMBL" id="TNV84148.1"/>
    </source>
</evidence>
<dbReference type="Pfam" id="PF00857">
    <property type="entry name" value="Isochorismatase"/>
    <property type="match status" value="1"/>
</dbReference>
<reference evidence="10" key="1">
    <citation type="submission" date="2019-06" db="EMBL/GenBank/DDBJ databases">
        <authorList>
            <person name="Zheng W."/>
        </authorList>
    </citation>
    <scope>NUCLEOTIDE SEQUENCE</scope>
    <source>
        <strain evidence="10">QDHG01</strain>
    </source>
</reference>
<dbReference type="EC" id="3.5.1.19" evidence="6"/>
<dbReference type="SUPFAM" id="SSF52499">
    <property type="entry name" value="Isochorismatase-like hydrolases"/>
    <property type="match status" value="1"/>
</dbReference>
<dbReference type="OrthoDB" id="1739143at2759"/>
<dbReference type="InterPro" id="IPR052347">
    <property type="entry name" value="Isochorismatase_Nicotinamidase"/>
</dbReference>